<evidence type="ECO:0000256" key="10">
    <source>
        <dbReference type="ARBA" id="ARBA00023136"/>
    </source>
</evidence>
<evidence type="ECO:0000256" key="3">
    <source>
        <dbReference type="ARBA" id="ARBA00022496"/>
    </source>
</evidence>
<organism evidence="12 13">
    <name type="scientific">Castellaniella hirudinis</name>
    <dbReference type="NCBI Taxonomy" id="1144617"/>
    <lineage>
        <taxon>Bacteria</taxon>
        <taxon>Pseudomonadati</taxon>
        <taxon>Pseudomonadota</taxon>
        <taxon>Betaproteobacteria</taxon>
        <taxon>Burkholderiales</taxon>
        <taxon>Alcaligenaceae</taxon>
        <taxon>Castellaniella</taxon>
    </lineage>
</organism>
<evidence type="ECO:0000256" key="2">
    <source>
        <dbReference type="ARBA" id="ARBA00022475"/>
    </source>
</evidence>
<keyword evidence="3" id="KW-0410">Iron transport</keyword>
<evidence type="ECO:0000313" key="12">
    <source>
        <dbReference type="EMBL" id="MFC4297322.1"/>
    </source>
</evidence>
<dbReference type="InterPro" id="IPR027417">
    <property type="entry name" value="P-loop_NTPase"/>
</dbReference>
<dbReference type="PROSITE" id="PS50893">
    <property type="entry name" value="ABC_TRANSPORTER_2"/>
    <property type="match status" value="1"/>
</dbReference>
<evidence type="ECO:0000259" key="11">
    <source>
        <dbReference type="PROSITE" id="PS50893"/>
    </source>
</evidence>
<evidence type="ECO:0000256" key="7">
    <source>
        <dbReference type="ARBA" id="ARBA00022967"/>
    </source>
</evidence>
<evidence type="ECO:0000313" key="13">
    <source>
        <dbReference type="Proteomes" id="UP001595756"/>
    </source>
</evidence>
<comment type="caution">
    <text evidence="12">The sequence shown here is derived from an EMBL/GenBank/DDBJ whole genome shotgun (WGS) entry which is preliminary data.</text>
</comment>
<name>A0ABV8RWT5_9BURK</name>
<dbReference type="InterPro" id="IPR003593">
    <property type="entry name" value="AAA+_ATPase"/>
</dbReference>
<reference evidence="13" key="1">
    <citation type="journal article" date="2019" name="Int. J. Syst. Evol. Microbiol.">
        <title>The Global Catalogue of Microorganisms (GCM) 10K type strain sequencing project: providing services to taxonomists for standard genome sequencing and annotation.</title>
        <authorList>
            <consortium name="The Broad Institute Genomics Platform"/>
            <consortium name="The Broad Institute Genome Sequencing Center for Infectious Disease"/>
            <person name="Wu L."/>
            <person name="Ma J."/>
        </authorList>
    </citation>
    <scope>NUCLEOTIDE SEQUENCE [LARGE SCALE GENOMIC DNA]</scope>
    <source>
        <strain evidence="13">CGMCC 1.19029</strain>
    </source>
</reference>
<proteinExistence type="predicted"/>
<keyword evidence="5" id="KW-0547">Nucleotide-binding</keyword>
<dbReference type="InterPro" id="IPR050093">
    <property type="entry name" value="ABC_SmlMolc_Importer"/>
</dbReference>
<dbReference type="InterPro" id="IPR003439">
    <property type="entry name" value="ABC_transporter-like_ATP-bd"/>
</dbReference>
<dbReference type="EMBL" id="JBHSDY010000002">
    <property type="protein sequence ID" value="MFC4297322.1"/>
    <property type="molecule type" value="Genomic_DNA"/>
</dbReference>
<evidence type="ECO:0000256" key="8">
    <source>
        <dbReference type="ARBA" id="ARBA00023004"/>
    </source>
</evidence>
<keyword evidence="13" id="KW-1185">Reference proteome</keyword>
<dbReference type="Pfam" id="PF08402">
    <property type="entry name" value="TOBE_2"/>
    <property type="match status" value="1"/>
</dbReference>
<accession>A0ABV8RWT5</accession>
<evidence type="ECO:0000256" key="6">
    <source>
        <dbReference type="ARBA" id="ARBA00022840"/>
    </source>
</evidence>
<keyword evidence="8" id="KW-0408">Iron</keyword>
<protein>
    <submittedName>
        <fullName evidence="12">ABC transporter ATP-binding protein</fullName>
    </submittedName>
</protein>
<dbReference type="PANTHER" id="PTHR42781:SF5">
    <property type="entry name" value="PUTRESCINE TRANSPORT ATP-BINDING PROTEIN POTG"/>
    <property type="match status" value="1"/>
</dbReference>
<keyword evidence="2" id="KW-1003">Cell membrane</keyword>
<keyword evidence="6 12" id="KW-0067">ATP-binding</keyword>
<dbReference type="InterPro" id="IPR013611">
    <property type="entry name" value="Transp-assoc_OB_typ2"/>
</dbReference>
<dbReference type="SMART" id="SM00382">
    <property type="entry name" value="AAA"/>
    <property type="match status" value="1"/>
</dbReference>
<keyword evidence="9" id="KW-0406">Ion transport</keyword>
<evidence type="ECO:0000256" key="9">
    <source>
        <dbReference type="ARBA" id="ARBA00023065"/>
    </source>
</evidence>
<evidence type="ECO:0000256" key="4">
    <source>
        <dbReference type="ARBA" id="ARBA00022519"/>
    </source>
</evidence>
<gene>
    <name evidence="12" type="ORF">ACFO0J_04615</name>
</gene>
<dbReference type="RefSeq" id="WP_376811872.1">
    <property type="nucleotide sequence ID" value="NZ_JBHSDY010000002.1"/>
</dbReference>
<dbReference type="Proteomes" id="UP001595756">
    <property type="component" value="Unassembled WGS sequence"/>
</dbReference>
<dbReference type="CDD" id="cd03259">
    <property type="entry name" value="ABC_Carb_Solutes_like"/>
    <property type="match status" value="1"/>
</dbReference>
<evidence type="ECO:0000256" key="5">
    <source>
        <dbReference type="ARBA" id="ARBA00022741"/>
    </source>
</evidence>
<dbReference type="InterPro" id="IPR015853">
    <property type="entry name" value="ABC_transpr_FbpC"/>
</dbReference>
<sequence>MSHIVIADLHKRYDAVEVLRGIELSIPQGSVLALLGPSGCGKTTLLRLIAGFEPLEQGRIAFGAHVMASPTVFVPPERRGIGYVPQEGTLFPHLTVEGNIRFGLPRHADRRRRIDEVLALTGLDGLGRRYPHELSGGQQQRVALARALAPNPALVLLDEPFNALDLDLRRSMCEDVIGVLRNTGTTSILVTHDPGEAFAVSDQLAVMQSGVIMQCARPETVYWQPASPAVARLTGAAIFLPGHGLGRTATCALGALPLHDGDEAPGGAAMVMVRPEQVQWQADGPGVPARVVRHSFRGDHTLVGLALGDMRLDLRMPSLAAPPLDAQGHVYILGACMAWPEPTA</sequence>
<dbReference type="SUPFAM" id="SSF52540">
    <property type="entry name" value="P-loop containing nucleoside triphosphate hydrolases"/>
    <property type="match status" value="1"/>
</dbReference>
<dbReference type="InterPro" id="IPR017871">
    <property type="entry name" value="ABC_transporter-like_CS"/>
</dbReference>
<dbReference type="Gene3D" id="3.40.50.300">
    <property type="entry name" value="P-loop containing nucleotide triphosphate hydrolases"/>
    <property type="match status" value="1"/>
</dbReference>
<feature type="domain" description="ABC transporter" evidence="11">
    <location>
        <begin position="4"/>
        <end position="234"/>
    </location>
</feature>
<keyword evidence="1" id="KW-0813">Transport</keyword>
<dbReference type="PROSITE" id="PS00211">
    <property type="entry name" value="ABC_TRANSPORTER_1"/>
    <property type="match status" value="1"/>
</dbReference>
<keyword evidence="7" id="KW-1278">Translocase</keyword>
<dbReference type="Pfam" id="PF00005">
    <property type="entry name" value="ABC_tran"/>
    <property type="match status" value="1"/>
</dbReference>
<dbReference type="GO" id="GO:0005524">
    <property type="term" value="F:ATP binding"/>
    <property type="evidence" value="ECO:0007669"/>
    <property type="project" value="UniProtKB-KW"/>
</dbReference>
<dbReference type="InterPro" id="IPR008995">
    <property type="entry name" value="Mo/tungstate-bd_C_term_dom"/>
</dbReference>
<evidence type="ECO:0000256" key="1">
    <source>
        <dbReference type="ARBA" id="ARBA00022448"/>
    </source>
</evidence>
<keyword evidence="4" id="KW-0997">Cell inner membrane</keyword>
<keyword evidence="10" id="KW-0472">Membrane</keyword>
<dbReference type="SUPFAM" id="SSF50331">
    <property type="entry name" value="MOP-like"/>
    <property type="match status" value="1"/>
</dbReference>
<dbReference type="PANTHER" id="PTHR42781">
    <property type="entry name" value="SPERMIDINE/PUTRESCINE IMPORT ATP-BINDING PROTEIN POTA"/>
    <property type="match status" value="1"/>
</dbReference>